<dbReference type="PRINTS" id="PR00364">
    <property type="entry name" value="DISEASERSIST"/>
</dbReference>
<evidence type="ECO:0000313" key="12">
    <source>
        <dbReference type="RefSeq" id="XP_060669979.1"/>
    </source>
</evidence>
<reference evidence="10 11" key="1">
    <citation type="submission" date="2025-05" db="UniProtKB">
        <authorList>
            <consortium name="RefSeq"/>
        </authorList>
    </citation>
    <scope>NUCLEOTIDE SEQUENCE [LARGE SCALE GENOMIC DNA]</scope>
    <source>
        <tissue evidence="11 12">Seedling</tissue>
    </source>
</reference>
<dbReference type="InterPro" id="IPR032675">
    <property type="entry name" value="LRR_dom_sf"/>
</dbReference>
<dbReference type="InterPro" id="IPR027417">
    <property type="entry name" value="P-loop_NTPase"/>
</dbReference>
<dbReference type="Pfam" id="PF23286">
    <property type="entry name" value="LRR_13"/>
    <property type="match status" value="1"/>
</dbReference>
<evidence type="ECO:0000256" key="3">
    <source>
        <dbReference type="ARBA" id="ARBA00022737"/>
    </source>
</evidence>
<dbReference type="Gene3D" id="1.10.8.430">
    <property type="entry name" value="Helical domain of apoptotic protease-activating factors"/>
    <property type="match status" value="1"/>
</dbReference>
<dbReference type="InterPro" id="IPR036390">
    <property type="entry name" value="WH_DNA-bd_sf"/>
</dbReference>
<feature type="domain" description="TIR" evidence="9">
    <location>
        <begin position="46"/>
        <end position="211"/>
    </location>
</feature>
<dbReference type="Pfam" id="PF23282">
    <property type="entry name" value="WHD_ROQ1"/>
    <property type="match status" value="1"/>
</dbReference>
<feature type="region of interest" description="Disordered" evidence="8">
    <location>
        <begin position="1362"/>
        <end position="1399"/>
    </location>
</feature>
<name>A0ABM3ZZR9_ZIZJJ</name>
<keyword evidence="5" id="KW-0611">Plant defense</keyword>
<feature type="compositionally biased region" description="Basic and acidic residues" evidence="8">
    <location>
        <begin position="1388"/>
        <end position="1399"/>
    </location>
</feature>
<dbReference type="SMART" id="SM00364">
    <property type="entry name" value="LRR_BAC"/>
    <property type="match status" value="10"/>
</dbReference>
<dbReference type="Pfam" id="PF01582">
    <property type="entry name" value="TIR"/>
    <property type="match status" value="1"/>
</dbReference>
<evidence type="ECO:0000256" key="2">
    <source>
        <dbReference type="ARBA" id="ARBA00022614"/>
    </source>
</evidence>
<evidence type="ECO:0000259" key="9">
    <source>
        <dbReference type="PROSITE" id="PS50104"/>
    </source>
</evidence>
<keyword evidence="10" id="KW-1185">Reference proteome</keyword>
<evidence type="ECO:0000256" key="8">
    <source>
        <dbReference type="SAM" id="MobiDB-lite"/>
    </source>
</evidence>
<evidence type="ECO:0000256" key="6">
    <source>
        <dbReference type="ARBA" id="ARBA00023027"/>
    </source>
</evidence>
<dbReference type="InterPro" id="IPR035897">
    <property type="entry name" value="Toll_tir_struct_dom_sf"/>
</dbReference>
<sequence length="1399" mass="159651">MVKLLPNSLLSCSQNRETERFGIGIGDEQAWVTNMASSSSSSSAQEKHDVFLSFRGEDTRFGFTKNLYHALRGKNIQTYMDDQKLESGHEISPQLMEAIKESKICIIVLSKNFASSTWCLNELVHILECKGNENVIPIFYDIDPSIVRKLSDIYGEAFVKHKQNFKDKKEKVEQWRRALENLANLCGYHSKNFGDEHELVNKIAKDILLKLPKYQLTNYGDLIGIEEPLKEIESLLSNGQMDVRIIGIWGMGGIGKTTLASIVFQRWSYSHFDGYCFLEDTPEEADNTNHLRYRLLFALLKDKTLLSMNTPDVGSTLIQNRLLSKKVFIVLDNLNGRSSKLIDLLEGYQLGIGSRIIVTSRDKQLLVTKNCQIYQLKGLYDHDALQLFRFHAFGSNSLATGYEALLESVAHYAKGNPLALKVLGSSLKYKSVEEWKSALDKLKTDPDPEIKKVLRISYDGLGDKSIQGIFLDIACFFNNQVPREEVESISNHATIGISVLIDKSLIISEWYRMLRMHDLLRQMARAIVCDESRDCGNRSRLWNNKDSCHVLERNTGTSAIEGILLDLSQLRKDVKVTRTAFSKMFNLRLLKLHLDKRFPPYNCSRYPSGECNFRVSLSDGVEPFVSDDLKYFQWDTYPLKYLPYFNPENLVQLIMRESQLELLWNEDQRQPLELVKLKKIDLSYSEHLMQIPNLSRAINLEVLNLQSCSSLVQLPSFFQNLGKLQFLHLQVCYNLEDGLENLPINVRELYLDRTAIKSLPESIWKLKYLERLDLSFCRNLRKIPEILCHMKFLVEIMLYGTEIEELPKSIDNLTRLKTLCLACNKIIKFLPNSLCKLLHLQELYLRECSSLEELPPLPRGLRKLDIGKCERLKSLPELPSSLDYLCPVECSSLEELPPLPRGLRKLNIGKCERLKSIAELPSSLFDLCAKECSSLEELPPLPHDLGTLNIVKCERLKSLPELPSSLNYLRANECLSIEELPPLPHCMVKLNIRKCERLKSIAELPSSLYCLFAEECSSLEELPPLPHDLGTLNIGKCERLKSLPELPSSLYDLCAEGCSSLEELPPLPHHLRQLNIGKCKRLKSLPELPSSLYDLCAEECSSLEELPPLPHSLHILNIGKWERLKSLPELPSSLKVLKANDCTSLEAISSWGYATAQKKFYEDPFFSFENCIKLDDNTLNNVIANHVHHQVSSAEDDTLYVYPGDEIPEWFSYQTGGQDSISIHLPPNWFKLGLRFAICFVYVVLNGYYDQLIEVEYEFNFKANTSNGGDELLYKHGGELTRFLGRIIDSDHVSIVTQPHNRRGFFWPISDGELLEVFGPNWSSICRNITEASFRVFHEDQNGVIMNIKKFGIHPLNNGFEEPNVDGDSTSKRGFGECSSDQPNGYQHNHDSHPHNISK</sequence>
<dbReference type="SUPFAM" id="SSF46785">
    <property type="entry name" value="Winged helix' DNA-binding domain"/>
    <property type="match status" value="1"/>
</dbReference>
<organism evidence="10 12">
    <name type="scientific">Ziziphus jujuba</name>
    <name type="common">Chinese jujube</name>
    <name type="synonym">Ziziphus sativa</name>
    <dbReference type="NCBI Taxonomy" id="326968"/>
    <lineage>
        <taxon>Eukaryota</taxon>
        <taxon>Viridiplantae</taxon>
        <taxon>Streptophyta</taxon>
        <taxon>Embryophyta</taxon>
        <taxon>Tracheophyta</taxon>
        <taxon>Spermatophyta</taxon>
        <taxon>Magnoliopsida</taxon>
        <taxon>eudicotyledons</taxon>
        <taxon>Gunneridae</taxon>
        <taxon>Pentapetalae</taxon>
        <taxon>rosids</taxon>
        <taxon>fabids</taxon>
        <taxon>Rosales</taxon>
        <taxon>Rhamnaceae</taxon>
        <taxon>Paliureae</taxon>
        <taxon>Ziziphus</taxon>
    </lineage>
</organism>
<gene>
    <name evidence="11 12" type="primary">LOC107418401</name>
</gene>
<dbReference type="PANTHER" id="PTHR11017:SF479">
    <property type="entry name" value="DISEASE RESISTANCE PROTEIN (TIR-NBS-LRR CLASS) FAMILY"/>
    <property type="match status" value="1"/>
</dbReference>
<dbReference type="InterPro" id="IPR045344">
    <property type="entry name" value="C-JID"/>
</dbReference>
<protein>
    <recommendedName>
        <fullName evidence="1">ADP-ribosyl cyclase/cyclic ADP-ribose hydrolase</fullName>
        <ecNumber evidence="1">3.2.2.6</ecNumber>
    </recommendedName>
</protein>
<accession>A0ABM3ZZR9</accession>
<dbReference type="SMART" id="SM00255">
    <property type="entry name" value="TIR"/>
    <property type="match status" value="1"/>
</dbReference>
<keyword evidence="4" id="KW-0378">Hydrolase</keyword>
<dbReference type="EC" id="3.2.2.6" evidence="1"/>
<dbReference type="Gene3D" id="3.40.50.300">
    <property type="entry name" value="P-loop containing nucleotide triphosphate hydrolases"/>
    <property type="match status" value="1"/>
</dbReference>
<dbReference type="InterPro" id="IPR002182">
    <property type="entry name" value="NB-ARC"/>
</dbReference>
<dbReference type="SUPFAM" id="SSF52540">
    <property type="entry name" value="P-loop containing nucleoside triphosphate hydrolases"/>
    <property type="match status" value="1"/>
</dbReference>
<dbReference type="InterPro" id="IPR000157">
    <property type="entry name" value="TIR_dom"/>
</dbReference>
<evidence type="ECO:0000256" key="5">
    <source>
        <dbReference type="ARBA" id="ARBA00022821"/>
    </source>
</evidence>
<dbReference type="Gene3D" id="3.40.50.10140">
    <property type="entry name" value="Toll/interleukin-1 receptor homology (TIR) domain"/>
    <property type="match status" value="1"/>
</dbReference>
<dbReference type="InterPro" id="IPR044974">
    <property type="entry name" value="Disease_R_plants"/>
</dbReference>
<evidence type="ECO:0000256" key="7">
    <source>
        <dbReference type="ARBA" id="ARBA00047304"/>
    </source>
</evidence>
<dbReference type="RefSeq" id="XP_060669978.1">
    <property type="nucleotide sequence ID" value="XM_060813995.1"/>
</dbReference>
<dbReference type="InterPro" id="IPR058192">
    <property type="entry name" value="WHD_ROQ1-like"/>
</dbReference>
<keyword evidence="2" id="KW-0433">Leucine-rich repeat</keyword>
<dbReference type="SUPFAM" id="SSF52058">
    <property type="entry name" value="L domain-like"/>
    <property type="match status" value="3"/>
</dbReference>
<dbReference type="InterPro" id="IPR058546">
    <property type="entry name" value="RPS4B/Roq1-like_LRR"/>
</dbReference>
<dbReference type="Pfam" id="PF20160">
    <property type="entry name" value="C-JID"/>
    <property type="match status" value="1"/>
</dbReference>
<dbReference type="Proteomes" id="UP001652623">
    <property type="component" value="Chromosome 2"/>
</dbReference>
<dbReference type="SUPFAM" id="SSF52200">
    <property type="entry name" value="Toll/Interleukin receptor TIR domain"/>
    <property type="match status" value="1"/>
</dbReference>
<dbReference type="Pfam" id="PF00931">
    <property type="entry name" value="NB-ARC"/>
    <property type="match status" value="1"/>
</dbReference>
<keyword evidence="3" id="KW-0677">Repeat</keyword>
<evidence type="ECO:0000313" key="11">
    <source>
        <dbReference type="RefSeq" id="XP_060669978.1"/>
    </source>
</evidence>
<dbReference type="InterPro" id="IPR042197">
    <property type="entry name" value="Apaf_helical"/>
</dbReference>
<proteinExistence type="predicted"/>
<dbReference type="Gene3D" id="3.80.10.10">
    <property type="entry name" value="Ribonuclease Inhibitor"/>
    <property type="match status" value="4"/>
</dbReference>
<comment type="catalytic activity">
    <reaction evidence="7">
        <text>NAD(+) + H2O = ADP-D-ribose + nicotinamide + H(+)</text>
        <dbReference type="Rhea" id="RHEA:16301"/>
        <dbReference type="ChEBI" id="CHEBI:15377"/>
        <dbReference type="ChEBI" id="CHEBI:15378"/>
        <dbReference type="ChEBI" id="CHEBI:17154"/>
        <dbReference type="ChEBI" id="CHEBI:57540"/>
        <dbReference type="ChEBI" id="CHEBI:57967"/>
        <dbReference type="EC" id="3.2.2.6"/>
    </reaction>
    <physiologicalReaction direction="left-to-right" evidence="7">
        <dbReference type="Rhea" id="RHEA:16302"/>
    </physiologicalReaction>
</comment>
<keyword evidence="6" id="KW-0520">NAD</keyword>
<dbReference type="GeneID" id="107418401"/>
<evidence type="ECO:0000256" key="4">
    <source>
        <dbReference type="ARBA" id="ARBA00022801"/>
    </source>
</evidence>
<evidence type="ECO:0000256" key="1">
    <source>
        <dbReference type="ARBA" id="ARBA00011982"/>
    </source>
</evidence>
<evidence type="ECO:0000313" key="10">
    <source>
        <dbReference type="Proteomes" id="UP001652623"/>
    </source>
</evidence>
<dbReference type="RefSeq" id="XP_060669979.1">
    <property type="nucleotide sequence ID" value="XM_060813996.1"/>
</dbReference>
<dbReference type="PANTHER" id="PTHR11017">
    <property type="entry name" value="LEUCINE-RICH REPEAT-CONTAINING PROTEIN"/>
    <property type="match status" value="1"/>
</dbReference>
<dbReference type="PROSITE" id="PS50104">
    <property type="entry name" value="TIR"/>
    <property type="match status" value="1"/>
</dbReference>